<organism evidence="1 2">
    <name type="scientific">Artemisia annua</name>
    <name type="common">Sweet wormwood</name>
    <dbReference type="NCBI Taxonomy" id="35608"/>
    <lineage>
        <taxon>Eukaryota</taxon>
        <taxon>Viridiplantae</taxon>
        <taxon>Streptophyta</taxon>
        <taxon>Embryophyta</taxon>
        <taxon>Tracheophyta</taxon>
        <taxon>Spermatophyta</taxon>
        <taxon>Magnoliopsida</taxon>
        <taxon>eudicotyledons</taxon>
        <taxon>Gunneridae</taxon>
        <taxon>Pentapetalae</taxon>
        <taxon>asterids</taxon>
        <taxon>campanulids</taxon>
        <taxon>Asterales</taxon>
        <taxon>Asteraceae</taxon>
        <taxon>Asteroideae</taxon>
        <taxon>Anthemideae</taxon>
        <taxon>Artemisiinae</taxon>
        <taxon>Artemisia</taxon>
    </lineage>
</organism>
<name>A0A2U1NXW1_ARTAN</name>
<sequence>MAASSSKNKDFSKMVVNDAMVDYVLSKYGNKWYDDEEMVEVILEDLWQRENNQHDVANDKGLESLEALGKRSKGGKRGKNAIEAEAIAILDEVFGKGQGGTGTTQTK</sequence>
<dbReference type="EMBL" id="PKPP01002000">
    <property type="protein sequence ID" value="PWA78349.1"/>
    <property type="molecule type" value="Genomic_DNA"/>
</dbReference>
<proteinExistence type="predicted"/>
<comment type="caution">
    <text evidence="1">The sequence shown here is derived from an EMBL/GenBank/DDBJ whole genome shotgun (WGS) entry which is preliminary data.</text>
</comment>
<reference evidence="1 2" key="1">
    <citation type="journal article" date="2018" name="Mol. Plant">
        <title>The genome of Artemisia annua provides insight into the evolution of Asteraceae family and artemisinin biosynthesis.</title>
        <authorList>
            <person name="Shen Q."/>
            <person name="Zhang L."/>
            <person name="Liao Z."/>
            <person name="Wang S."/>
            <person name="Yan T."/>
            <person name="Shi P."/>
            <person name="Liu M."/>
            <person name="Fu X."/>
            <person name="Pan Q."/>
            <person name="Wang Y."/>
            <person name="Lv Z."/>
            <person name="Lu X."/>
            <person name="Zhang F."/>
            <person name="Jiang W."/>
            <person name="Ma Y."/>
            <person name="Chen M."/>
            <person name="Hao X."/>
            <person name="Li L."/>
            <person name="Tang Y."/>
            <person name="Lv G."/>
            <person name="Zhou Y."/>
            <person name="Sun X."/>
            <person name="Brodelius P.E."/>
            <person name="Rose J.K.C."/>
            <person name="Tang K."/>
        </authorList>
    </citation>
    <scope>NUCLEOTIDE SEQUENCE [LARGE SCALE GENOMIC DNA]</scope>
    <source>
        <strain evidence="2">cv. Huhao1</strain>
        <tissue evidence="1">Leaf</tissue>
    </source>
</reference>
<accession>A0A2U1NXW1</accession>
<protein>
    <submittedName>
        <fullName evidence="1">Uncharacterized protein</fullName>
    </submittedName>
</protein>
<gene>
    <name evidence="1" type="ORF">CTI12_AA212720</name>
</gene>
<evidence type="ECO:0000313" key="1">
    <source>
        <dbReference type="EMBL" id="PWA78349.1"/>
    </source>
</evidence>
<keyword evidence="2" id="KW-1185">Reference proteome</keyword>
<dbReference type="Proteomes" id="UP000245207">
    <property type="component" value="Unassembled WGS sequence"/>
</dbReference>
<evidence type="ECO:0000313" key="2">
    <source>
        <dbReference type="Proteomes" id="UP000245207"/>
    </source>
</evidence>
<dbReference type="AlphaFoldDB" id="A0A2U1NXW1"/>